<dbReference type="InterPro" id="IPR013785">
    <property type="entry name" value="Aldolase_TIM"/>
</dbReference>
<organism evidence="4 5">
    <name type="scientific">Helicobacter anseris</name>
    <dbReference type="NCBI Taxonomy" id="375926"/>
    <lineage>
        <taxon>Bacteria</taxon>
        <taxon>Pseudomonadati</taxon>
        <taxon>Campylobacterota</taxon>
        <taxon>Epsilonproteobacteria</taxon>
        <taxon>Campylobacterales</taxon>
        <taxon>Helicobacteraceae</taxon>
        <taxon>Helicobacter</taxon>
    </lineage>
</organism>
<dbReference type="GO" id="GO:0004807">
    <property type="term" value="F:triose-phosphate isomerase activity"/>
    <property type="evidence" value="ECO:0007669"/>
    <property type="project" value="UniProtKB-EC"/>
</dbReference>
<dbReference type="InterPro" id="IPR020861">
    <property type="entry name" value="Triosephosphate_isomerase_AS"/>
</dbReference>
<dbReference type="PROSITE" id="PS00171">
    <property type="entry name" value="TIM_1"/>
    <property type="match status" value="1"/>
</dbReference>
<evidence type="ECO:0000313" key="5">
    <source>
        <dbReference type="Proteomes" id="UP000256695"/>
    </source>
</evidence>
<evidence type="ECO:0000256" key="3">
    <source>
        <dbReference type="RuleBase" id="RU363013"/>
    </source>
</evidence>
<dbReference type="InterPro" id="IPR035990">
    <property type="entry name" value="TIM_sf"/>
</dbReference>
<keyword evidence="2 3" id="KW-0413">Isomerase</keyword>
<comment type="subunit">
    <text evidence="3">Homodimer.</text>
</comment>
<proteinExistence type="inferred from homology"/>
<dbReference type="InterPro" id="IPR000652">
    <property type="entry name" value="Triosephosphate_isomerase"/>
</dbReference>
<dbReference type="PANTHER" id="PTHR21139:SF42">
    <property type="entry name" value="TRIOSEPHOSPHATE ISOMERASE"/>
    <property type="match status" value="1"/>
</dbReference>
<dbReference type="GO" id="GO:0046166">
    <property type="term" value="P:glyceraldehyde-3-phosphate biosynthetic process"/>
    <property type="evidence" value="ECO:0007669"/>
    <property type="project" value="TreeGrafter"/>
</dbReference>
<evidence type="ECO:0000313" key="4">
    <source>
        <dbReference type="EMBL" id="RDU72001.1"/>
    </source>
</evidence>
<dbReference type="PANTHER" id="PTHR21139">
    <property type="entry name" value="TRIOSEPHOSPHATE ISOMERASE"/>
    <property type="match status" value="1"/>
</dbReference>
<dbReference type="EMBL" id="NXLX01000023">
    <property type="protein sequence ID" value="RDU72001.1"/>
    <property type="molecule type" value="Genomic_DNA"/>
</dbReference>
<keyword evidence="3" id="KW-0963">Cytoplasm</keyword>
<keyword evidence="3" id="KW-0312">Gluconeogenesis</keyword>
<dbReference type="AlphaFoldDB" id="A0A3D8J5D5"/>
<comment type="subcellular location">
    <subcellularLocation>
        <location evidence="3">Cytoplasm</location>
    </subcellularLocation>
</comment>
<dbReference type="UniPathway" id="UPA00109">
    <property type="reaction ID" value="UER00189"/>
</dbReference>
<dbReference type="GO" id="GO:0005829">
    <property type="term" value="C:cytosol"/>
    <property type="evidence" value="ECO:0007669"/>
    <property type="project" value="TreeGrafter"/>
</dbReference>
<comment type="similarity">
    <text evidence="1 3">Belongs to the triosephosphate isomerase family.</text>
</comment>
<dbReference type="Proteomes" id="UP000256695">
    <property type="component" value="Unassembled WGS sequence"/>
</dbReference>
<dbReference type="CDD" id="cd00311">
    <property type="entry name" value="TIM"/>
    <property type="match status" value="1"/>
</dbReference>
<dbReference type="Pfam" id="PF00121">
    <property type="entry name" value="TIM"/>
    <property type="match status" value="1"/>
</dbReference>
<dbReference type="EC" id="5.3.1.1" evidence="3"/>
<reference evidence="4 5" key="1">
    <citation type="submission" date="2018-04" db="EMBL/GenBank/DDBJ databases">
        <title>Novel Campyloabacter and Helicobacter Species and Strains.</title>
        <authorList>
            <person name="Mannion A.J."/>
            <person name="Shen Z."/>
            <person name="Fox J.G."/>
        </authorList>
    </citation>
    <scope>NUCLEOTIDE SEQUENCE [LARGE SCALE GENOMIC DNA]</scope>
    <source>
        <strain evidence="4 5">MIT 04-9362</strain>
    </source>
</reference>
<evidence type="ECO:0000256" key="2">
    <source>
        <dbReference type="ARBA" id="ARBA00023235"/>
    </source>
</evidence>
<dbReference type="GO" id="GO:0006096">
    <property type="term" value="P:glycolytic process"/>
    <property type="evidence" value="ECO:0007669"/>
    <property type="project" value="UniProtKB-UniPathway"/>
</dbReference>
<comment type="pathway">
    <text evidence="3">Carbohydrate degradation; glycolysis; D-glyceraldehyde 3-phosphate from glycerone phosphate: step 1/1.</text>
</comment>
<dbReference type="OrthoDB" id="9809429at2"/>
<name>A0A3D8J5D5_9HELI</name>
<keyword evidence="5" id="KW-1185">Reference proteome</keyword>
<comment type="caution">
    <text evidence="4">The sequence shown here is derived from an EMBL/GenBank/DDBJ whole genome shotgun (WGS) entry which is preliminary data.</text>
</comment>
<sequence length="231" mass="26157">MIIAANFKSNLTLQKIKNYFSVLDSFVNGNDDVYVFPPFFAMQEKAKNFHIGVQNAYCEFNGAFSGEITLESLNDFGIKNILIGHSERRNIFGENQELCARKFDFFAQNNFSIFYCIGESLETRKKGKSAIEDFLSSQFDRIDVDYEKLIVAYEPVWAIGTGVSAKIEEIEETHNFLRTLTKRPLLYGGSVQLQNISDILKIKNVDGALIGSASLDVENFKKMIEVARGKK</sequence>
<dbReference type="GO" id="GO:0019563">
    <property type="term" value="P:glycerol catabolic process"/>
    <property type="evidence" value="ECO:0007669"/>
    <property type="project" value="TreeGrafter"/>
</dbReference>
<dbReference type="PROSITE" id="PS51440">
    <property type="entry name" value="TIM_2"/>
    <property type="match status" value="1"/>
</dbReference>
<evidence type="ECO:0000256" key="1">
    <source>
        <dbReference type="ARBA" id="ARBA00007422"/>
    </source>
</evidence>
<comment type="pathway">
    <text evidence="3">Carbohydrate biosynthesis; gluconeogenesis.</text>
</comment>
<dbReference type="NCBIfam" id="NF000728">
    <property type="entry name" value="PRK00042.3-2"/>
    <property type="match status" value="1"/>
</dbReference>
<dbReference type="SUPFAM" id="SSF51351">
    <property type="entry name" value="Triosephosphate isomerase (TIM)"/>
    <property type="match status" value="1"/>
</dbReference>
<gene>
    <name evidence="4" type="ORF">CQA57_07320</name>
</gene>
<dbReference type="Gene3D" id="3.20.20.70">
    <property type="entry name" value="Aldolase class I"/>
    <property type="match status" value="1"/>
</dbReference>
<dbReference type="UniPathway" id="UPA00138"/>
<keyword evidence="3" id="KW-0324">Glycolysis</keyword>
<accession>A0A3D8J5D5</accession>
<protein>
    <recommendedName>
        <fullName evidence="3">Triosephosphate isomerase</fullName>
        <ecNumber evidence="3">5.3.1.1</ecNumber>
    </recommendedName>
</protein>
<comment type="catalytic activity">
    <reaction evidence="3">
        <text>D-glyceraldehyde 3-phosphate = dihydroxyacetone phosphate</text>
        <dbReference type="Rhea" id="RHEA:18585"/>
        <dbReference type="ChEBI" id="CHEBI:57642"/>
        <dbReference type="ChEBI" id="CHEBI:59776"/>
        <dbReference type="EC" id="5.3.1.1"/>
    </reaction>
</comment>
<dbReference type="RefSeq" id="WP_115579589.1">
    <property type="nucleotide sequence ID" value="NZ_NXLX01000023.1"/>
</dbReference>
<dbReference type="GO" id="GO:0006094">
    <property type="term" value="P:gluconeogenesis"/>
    <property type="evidence" value="ECO:0007669"/>
    <property type="project" value="UniProtKB-UniPathway"/>
</dbReference>